<evidence type="ECO:0000313" key="8">
    <source>
        <dbReference type="Proteomes" id="UP000001593"/>
    </source>
</evidence>
<evidence type="ECO:0000256" key="4">
    <source>
        <dbReference type="ARBA" id="ARBA00023136"/>
    </source>
</evidence>
<proteinExistence type="predicted"/>
<evidence type="ECO:0000256" key="3">
    <source>
        <dbReference type="ARBA" id="ARBA00022989"/>
    </source>
</evidence>
<dbReference type="InterPro" id="IPR026910">
    <property type="entry name" value="Shisa"/>
</dbReference>
<dbReference type="PANTHER" id="PTHR31395:SF23">
    <property type="entry name" value="GEO05642P1"/>
    <property type="match status" value="1"/>
</dbReference>
<evidence type="ECO:0000313" key="7">
    <source>
        <dbReference type="EMBL" id="EDO49688.1"/>
    </source>
</evidence>
<evidence type="ECO:0008006" key="9">
    <source>
        <dbReference type="Google" id="ProtNLM"/>
    </source>
</evidence>
<evidence type="ECO:0000256" key="6">
    <source>
        <dbReference type="SAM" id="Phobius"/>
    </source>
</evidence>
<keyword evidence="2 6" id="KW-0812">Transmembrane</keyword>
<reference evidence="7 8" key="1">
    <citation type="journal article" date="2007" name="Science">
        <title>Sea anemone genome reveals ancestral eumetazoan gene repertoire and genomic organization.</title>
        <authorList>
            <person name="Putnam N.H."/>
            <person name="Srivastava M."/>
            <person name="Hellsten U."/>
            <person name="Dirks B."/>
            <person name="Chapman J."/>
            <person name="Salamov A."/>
            <person name="Terry A."/>
            <person name="Shapiro H."/>
            <person name="Lindquist E."/>
            <person name="Kapitonov V.V."/>
            <person name="Jurka J."/>
            <person name="Genikhovich G."/>
            <person name="Grigoriev I.V."/>
            <person name="Lucas S.M."/>
            <person name="Steele R.E."/>
            <person name="Finnerty J.R."/>
            <person name="Technau U."/>
            <person name="Martindale M.Q."/>
            <person name="Rokhsar D.S."/>
        </authorList>
    </citation>
    <scope>NUCLEOTIDE SEQUENCE [LARGE SCALE GENOMIC DNA]</scope>
    <source>
        <strain evidence="8">CH2 X CH6</strain>
    </source>
</reference>
<name>A7RFZ9_NEMVE</name>
<keyword evidence="4 6" id="KW-0472">Membrane</keyword>
<organism evidence="7 8">
    <name type="scientific">Nematostella vectensis</name>
    <name type="common">Starlet sea anemone</name>
    <dbReference type="NCBI Taxonomy" id="45351"/>
    <lineage>
        <taxon>Eukaryota</taxon>
        <taxon>Metazoa</taxon>
        <taxon>Cnidaria</taxon>
        <taxon>Anthozoa</taxon>
        <taxon>Hexacorallia</taxon>
        <taxon>Actiniaria</taxon>
        <taxon>Edwardsiidae</taxon>
        <taxon>Nematostella</taxon>
    </lineage>
</organism>
<dbReference type="Proteomes" id="UP000001593">
    <property type="component" value="Unassembled WGS sequence"/>
</dbReference>
<dbReference type="HOGENOM" id="CLU_1139170_0_0_1"/>
<dbReference type="InParanoid" id="A7RFZ9"/>
<keyword evidence="8" id="KW-1185">Reference proteome</keyword>
<evidence type="ECO:0000256" key="5">
    <source>
        <dbReference type="SAM" id="MobiDB-lite"/>
    </source>
</evidence>
<dbReference type="EMBL" id="DS469508">
    <property type="protein sequence ID" value="EDO49688.1"/>
    <property type="molecule type" value="Genomic_DNA"/>
</dbReference>
<evidence type="ECO:0000256" key="1">
    <source>
        <dbReference type="ARBA" id="ARBA00004370"/>
    </source>
</evidence>
<dbReference type="AlphaFoldDB" id="A7RFZ9"/>
<dbReference type="GO" id="GO:0016020">
    <property type="term" value="C:membrane"/>
    <property type="evidence" value="ECO:0007669"/>
    <property type="project" value="UniProtKB-SubCell"/>
</dbReference>
<feature type="region of interest" description="Disordered" evidence="5">
    <location>
        <begin position="194"/>
        <end position="244"/>
    </location>
</feature>
<evidence type="ECO:0000256" key="2">
    <source>
        <dbReference type="ARBA" id="ARBA00022692"/>
    </source>
</evidence>
<keyword evidence="3 6" id="KW-1133">Transmembrane helix</keyword>
<gene>
    <name evidence="7" type="ORF">NEMVEDRAFT_v1g237973</name>
</gene>
<comment type="subcellular location">
    <subcellularLocation>
        <location evidence="1">Membrane</location>
    </subcellularLocation>
</comment>
<feature type="transmembrane region" description="Helical" evidence="6">
    <location>
        <begin position="112"/>
        <end position="135"/>
    </location>
</feature>
<sequence>MTWHHLFSAYLVDKSKLRANYTEFDLSGALVVFLEFIYEPVPQTLPLLLELLVILASSQGRNRICCNNHCTYSPTCDGYSCSMDSDCNGGYASLSCCNSVCQFGDCYNPVPAIIGSLVGIGVVVVIVTAIIYFCCCRRPVRSAGGRVITAPQQQIITTTTTNYPPPAMPYQGAQGPYQPPGYYPGYGAPPQGNYAGGYTPGGQPSMGMDNGGASYAPPPSYSECAQEPAKSVVLPSGQPTSHPI</sequence>
<accession>A7RFZ9</accession>
<dbReference type="PANTHER" id="PTHR31395">
    <property type="entry name" value="SHISA"/>
    <property type="match status" value="1"/>
</dbReference>
<protein>
    <recommendedName>
        <fullName evidence="9">Cysteine and tyrosine-rich protein 1</fullName>
    </recommendedName>
</protein>